<dbReference type="AlphaFoldDB" id="A0A8J5KB70"/>
<dbReference type="GO" id="GO:0009873">
    <property type="term" value="P:ethylene-activated signaling pathway"/>
    <property type="evidence" value="ECO:0007669"/>
    <property type="project" value="InterPro"/>
</dbReference>
<evidence type="ECO:0000256" key="5">
    <source>
        <dbReference type="ARBA" id="ARBA00023242"/>
    </source>
</evidence>
<dbReference type="EMBL" id="JACMSC010000018">
    <property type="protein sequence ID" value="KAG6475771.1"/>
    <property type="molecule type" value="Genomic_DNA"/>
</dbReference>
<dbReference type="PANTHER" id="PTHR31190:SF473">
    <property type="entry name" value="OS05G0437100 PROTEIN"/>
    <property type="match status" value="1"/>
</dbReference>
<comment type="subcellular location">
    <subcellularLocation>
        <location evidence="1">Nucleus</location>
    </subcellularLocation>
</comment>
<feature type="domain" description="AP2/ERF" evidence="7">
    <location>
        <begin position="138"/>
        <end position="195"/>
    </location>
</feature>
<evidence type="ECO:0000256" key="3">
    <source>
        <dbReference type="ARBA" id="ARBA00023125"/>
    </source>
</evidence>
<dbReference type="CDD" id="cd00018">
    <property type="entry name" value="AP2"/>
    <property type="match status" value="1"/>
</dbReference>
<gene>
    <name evidence="8" type="ORF">ZIOFF_065000</name>
</gene>
<dbReference type="InterPro" id="IPR044808">
    <property type="entry name" value="ERF_plant"/>
</dbReference>
<keyword evidence="9" id="KW-1185">Reference proteome</keyword>
<keyword evidence="2" id="KW-0805">Transcription regulation</keyword>
<evidence type="ECO:0000313" key="9">
    <source>
        <dbReference type="Proteomes" id="UP000734854"/>
    </source>
</evidence>
<feature type="region of interest" description="Disordered" evidence="6">
    <location>
        <begin position="251"/>
        <end position="279"/>
    </location>
</feature>
<sequence length="279" mass="29827">MRLVKAWMCIKVAKLPPDNAAGANFGHPEDGGGGEYPVFASPAPVESSLLTSSFLEKERSEMVKVLARVIAGDRAGVGGQKRTRESFSAISDEFPRFHFSSAEPSSSISGTEHARAGEAGRIASPSTASGAEQGGRRKYRGVRQRPWGKWAAEIRDPLKAARVWLGTFDTAEGAARAYDEAALRFRGSRAKLNFPEEAQLLLPSPASSTQAPPTDSAALAALLEPYPDGDAADDDMREYLEYLRLLEGEGEHRSTAATHSAAPSTSAADVAPFHDTVKK</sequence>
<dbReference type="SMART" id="SM00380">
    <property type="entry name" value="AP2"/>
    <property type="match status" value="1"/>
</dbReference>
<dbReference type="PANTHER" id="PTHR31190">
    <property type="entry name" value="DNA-BINDING DOMAIN"/>
    <property type="match status" value="1"/>
</dbReference>
<dbReference type="PROSITE" id="PS51032">
    <property type="entry name" value="AP2_ERF"/>
    <property type="match status" value="1"/>
</dbReference>
<accession>A0A8J5KB70</accession>
<evidence type="ECO:0000256" key="4">
    <source>
        <dbReference type="ARBA" id="ARBA00023163"/>
    </source>
</evidence>
<evidence type="ECO:0000256" key="2">
    <source>
        <dbReference type="ARBA" id="ARBA00023015"/>
    </source>
</evidence>
<feature type="compositionally biased region" description="Low complexity" evidence="6">
    <location>
        <begin position="255"/>
        <end position="268"/>
    </location>
</feature>
<dbReference type="Pfam" id="PF00847">
    <property type="entry name" value="AP2"/>
    <property type="match status" value="1"/>
</dbReference>
<dbReference type="GO" id="GO:0003677">
    <property type="term" value="F:DNA binding"/>
    <property type="evidence" value="ECO:0007669"/>
    <property type="project" value="UniProtKB-KW"/>
</dbReference>
<dbReference type="GO" id="GO:0003700">
    <property type="term" value="F:DNA-binding transcription factor activity"/>
    <property type="evidence" value="ECO:0007669"/>
    <property type="project" value="InterPro"/>
</dbReference>
<evidence type="ECO:0000256" key="1">
    <source>
        <dbReference type="ARBA" id="ARBA00004123"/>
    </source>
</evidence>
<proteinExistence type="predicted"/>
<dbReference type="InterPro" id="IPR001471">
    <property type="entry name" value="AP2/ERF_dom"/>
</dbReference>
<protein>
    <recommendedName>
        <fullName evidence="7">AP2/ERF domain-containing protein</fullName>
    </recommendedName>
</protein>
<keyword evidence="5" id="KW-0539">Nucleus</keyword>
<organism evidence="8 9">
    <name type="scientific">Zingiber officinale</name>
    <name type="common">Ginger</name>
    <name type="synonym">Amomum zingiber</name>
    <dbReference type="NCBI Taxonomy" id="94328"/>
    <lineage>
        <taxon>Eukaryota</taxon>
        <taxon>Viridiplantae</taxon>
        <taxon>Streptophyta</taxon>
        <taxon>Embryophyta</taxon>
        <taxon>Tracheophyta</taxon>
        <taxon>Spermatophyta</taxon>
        <taxon>Magnoliopsida</taxon>
        <taxon>Liliopsida</taxon>
        <taxon>Zingiberales</taxon>
        <taxon>Zingiberaceae</taxon>
        <taxon>Zingiber</taxon>
    </lineage>
</organism>
<evidence type="ECO:0000313" key="8">
    <source>
        <dbReference type="EMBL" id="KAG6475771.1"/>
    </source>
</evidence>
<keyword evidence="4" id="KW-0804">Transcription</keyword>
<name>A0A8J5KB70_ZINOF</name>
<keyword evidence="3" id="KW-0238">DNA-binding</keyword>
<comment type="caution">
    <text evidence="8">The sequence shown here is derived from an EMBL/GenBank/DDBJ whole genome shotgun (WGS) entry which is preliminary data.</text>
</comment>
<reference evidence="8 9" key="1">
    <citation type="submission" date="2020-08" db="EMBL/GenBank/DDBJ databases">
        <title>Plant Genome Project.</title>
        <authorList>
            <person name="Zhang R.-G."/>
        </authorList>
    </citation>
    <scope>NUCLEOTIDE SEQUENCE [LARGE SCALE GENOMIC DNA]</scope>
    <source>
        <tissue evidence="8">Rhizome</tissue>
    </source>
</reference>
<feature type="region of interest" description="Disordered" evidence="6">
    <location>
        <begin position="101"/>
        <end position="142"/>
    </location>
</feature>
<dbReference type="FunFam" id="3.30.730.10:FF:000001">
    <property type="entry name" value="Ethylene-responsive transcription factor 2"/>
    <property type="match status" value="1"/>
</dbReference>
<dbReference type="Proteomes" id="UP000734854">
    <property type="component" value="Unassembled WGS sequence"/>
</dbReference>
<dbReference type="GO" id="GO:0005634">
    <property type="term" value="C:nucleus"/>
    <property type="evidence" value="ECO:0007669"/>
    <property type="project" value="UniProtKB-SubCell"/>
</dbReference>
<evidence type="ECO:0000259" key="7">
    <source>
        <dbReference type="PROSITE" id="PS51032"/>
    </source>
</evidence>
<evidence type="ECO:0000256" key="6">
    <source>
        <dbReference type="SAM" id="MobiDB-lite"/>
    </source>
</evidence>